<feature type="transmembrane region" description="Helical" evidence="9">
    <location>
        <begin position="253"/>
        <end position="277"/>
    </location>
</feature>
<evidence type="ECO:0000256" key="6">
    <source>
        <dbReference type="ARBA" id="ARBA00022989"/>
    </source>
</evidence>
<dbReference type="Proteomes" id="UP000030671">
    <property type="component" value="Unassembled WGS sequence"/>
</dbReference>
<dbReference type="eggNOG" id="ENOG502QT02">
    <property type="taxonomic scope" value="Eukaryota"/>
</dbReference>
<accession>W4K6M8</accession>
<dbReference type="GO" id="GO:0005886">
    <property type="term" value="C:plasma membrane"/>
    <property type="evidence" value="ECO:0007669"/>
    <property type="project" value="UniProtKB-SubCell"/>
</dbReference>
<feature type="transmembrane region" description="Helical" evidence="9">
    <location>
        <begin position="135"/>
        <end position="155"/>
    </location>
</feature>
<dbReference type="OrthoDB" id="1099at2759"/>
<evidence type="ECO:0000256" key="5">
    <source>
        <dbReference type="ARBA" id="ARBA00022692"/>
    </source>
</evidence>
<dbReference type="KEGG" id="hir:HETIRDRAFT_45490"/>
<evidence type="ECO:0000256" key="9">
    <source>
        <dbReference type="SAM" id="Phobius"/>
    </source>
</evidence>
<feature type="transmembrane region" description="Helical" evidence="9">
    <location>
        <begin position="101"/>
        <end position="123"/>
    </location>
</feature>
<feature type="transmembrane region" description="Helical" evidence="9">
    <location>
        <begin position="323"/>
        <end position="345"/>
    </location>
</feature>
<name>W4K6M8_HETIT</name>
<dbReference type="HOGENOM" id="CLU_030057_6_0_1"/>
<feature type="transmembrane region" description="Helical" evidence="9">
    <location>
        <begin position="24"/>
        <end position="46"/>
    </location>
</feature>
<dbReference type="PANTHER" id="PTHR31686">
    <property type="match status" value="1"/>
</dbReference>
<dbReference type="Pfam" id="PF03595">
    <property type="entry name" value="SLAC1"/>
    <property type="match status" value="1"/>
</dbReference>
<reference evidence="10 11" key="1">
    <citation type="journal article" date="2012" name="New Phytol.">
        <title>Insight into trade-off between wood decay and parasitism from the genome of a fungal forest pathogen.</title>
        <authorList>
            <person name="Olson A."/>
            <person name="Aerts A."/>
            <person name="Asiegbu F."/>
            <person name="Belbahri L."/>
            <person name="Bouzid O."/>
            <person name="Broberg A."/>
            <person name="Canback B."/>
            <person name="Coutinho P.M."/>
            <person name="Cullen D."/>
            <person name="Dalman K."/>
            <person name="Deflorio G."/>
            <person name="van Diepen L.T."/>
            <person name="Dunand C."/>
            <person name="Duplessis S."/>
            <person name="Durling M."/>
            <person name="Gonthier P."/>
            <person name="Grimwood J."/>
            <person name="Fossdal C.G."/>
            <person name="Hansson D."/>
            <person name="Henrissat B."/>
            <person name="Hietala A."/>
            <person name="Himmelstrand K."/>
            <person name="Hoffmeister D."/>
            <person name="Hogberg N."/>
            <person name="James T.Y."/>
            <person name="Karlsson M."/>
            <person name="Kohler A."/>
            <person name="Kues U."/>
            <person name="Lee Y.H."/>
            <person name="Lin Y.C."/>
            <person name="Lind M."/>
            <person name="Lindquist E."/>
            <person name="Lombard V."/>
            <person name="Lucas S."/>
            <person name="Lunden K."/>
            <person name="Morin E."/>
            <person name="Murat C."/>
            <person name="Park J."/>
            <person name="Raffaello T."/>
            <person name="Rouze P."/>
            <person name="Salamov A."/>
            <person name="Schmutz J."/>
            <person name="Solheim H."/>
            <person name="Stahlberg J."/>
            <person name="Velez H."/>
            <person name="de Vries R.P."/>
            <person name="Wiebenga A."/>
            <person name="Woodward S."/>
            <person name="Yakovlev I."/>
            <person name="Garbelotto M."/>
            <person name="Martin F."/>
            <person name="Grigoriev I.V."/>
            <person name="Stenlid J."/>
        </authorList>
    </citation>
    <scope>NUCLEOTIDE SEQUENCE [LARGE SCALE GENOMIC DNA]</scope>
    <source>
        <strain evidence="10 11">TC 32-1</strain>
    </source>
</reference>
<dbReference type="InterPro" id="IPR038665">
    <property type="entry name" value="Voltage-dep_anion_channel_sf"/>
</dbReference>
<feature type="transmembrane region" description="Helical" evidence="9">
    <location>
        <begin position="167"/>
        <end position="193"/>
    </location>
</feature>
<dbReference type="RefSeq" id="XP_009546925.1">
    <property type="nucleotide sequence ID" value="XM_009548630.1"/>
</dbReference>
<keyword evidence="6 9" id="KW-1133">Transmembrane helix</keyword>
<feature type="transmembrane region" description="Helical" evidence="9">
    <location>
        <begin position="66"/>
        <end position="89"/>
    </location>
</feature>
<dbReference type="Gene3D" id="1.50.10.150">
    <property type="entry name" value="Voltage-dependent anion channel"/>
    <property type="match status" value="1"/>
</dbReference>
<dbReference type="InterPro" id="IPR004695">
    <property type="entry name" value="SLAC1/Mae1/Ssu1/TehA"/>
</dbReference>
<evidence type="ECO:0000256" key="4">
    <source>
        <dbReference type="ARBA" id="ARBA00022475"/>
    </source>
</evidence>
<evidence type="ECO:0000256" key="1">
    <source>
        <dbReference type="ARBA" id="ARBA00004651"/>
    </source>
</evidence>
<dbReference type="GeneID" id="20676566"/>
<gene>
    <name evidence="10" type="ORF">HETIRDRAFT_45490</name>
</gene>
<evidence type="ECO:0000256" key="8">
    <source>
        <dbReference type="SAM" id="MobiDB-lite"/>
    </source>
</evidence>
<organism evidence="10 11">
    <name type="scientific">Heterobasidion irregulare (strain TC 32-1)</name>
    <dbReference type="NCBI Taxonomy" id="747525"/>
    <lineage>
        <taxon>Eukaryota</taxon>
        <taxon>Fungi</taxon>
        <taxon>Dikarya</taxon>
        <taxon>Basidiomycota</taxon>
        <taxon>Agaricomycotina</taxon>
        <taxon>Agaricomycetes</taxon>
        <taxon>Russulales</taxon>
        <taxon>Bondarzewiaceae</taxon>
        <taxon>Heterobasidion</taxon>
        <taxon>Heterobasidion annosum species complex</taxon>
    </lineage>
</organism>
<comment type="similarity">
    <text evidence="2">Belongs to the tellurite-resistance/dicarboxylate transporter (TDT) family.</text>
</comment>
<keyword evidence="4" id="KW-1003">Cell membrane</keyword>
<feature type="non-terminal residue" evidence="10">
    <location>
        <position position="1"/>
    </location>
</feature>
<proteinExistence type="inferred from homology"/>
<evidence type="ECO:0000256" key="7">
    <source>
        <dbReference type="ARBA" id="ARBA00023136"/>
    </source>
</evidence>
<feature type="transmembrane region" description="Helical" evidence="9">
    <location>
        <begin position="289"/>
        <end position="311"/>
    </location>
</feature>
<keyword evidence="5 9" id="KW-0812">Transmembrane</keyword>
<dbReference type="InParanoid" id="W4K6M8"/>
<evidence type="ECO:0000256" key="2">
    <source>
        <dbReference type="ARBA" id="ARBA00008566"/>
    </source>
</evidence>
<dbReference type="AlphaFoldDB" id="W4K6M8"/>
<evidence type="ECO:0000256" key="3">
    <source>
        <dbReference type="ARBA" id="ARBA00022448"/>
    </source>
</evidence>
<keyword evidence="7 9" id="KW-0472">Membrane</keyword>
<dbReference type="PANTHER" id="PTHR31686:SF1">
    <property type="entry name" value="SULFITE EFFLUX PUMP SSU1"/>
    <property type="match status" value="1"/>
</dbReference>
<dbReference type="EMBL" id="KI925459">
    <property type="protein sequence ID" value="ETW81000.1"/>
    <property type="molecule type" value="Genomic_DNA"/>
</dbReference>
<feature type="compositionally biased region" description="Basic and acidic residues" evidence="8">
    <location>
        <begin position="388"/>
        <end position="398"/>
    </location>
</feature>
<feature type="region of interest" description="Disordered" evidence="8">
    <location>
        <begin position="359"/>
        <end position="398"/>
    </location>
</feature>
<evidence type="ECO:0000313" key="10">
    <source>
        <dbReference type="EMBL" id="ETW81000.1"/>
    </source>
</evidence>
<keyword evidence="3" id="KW-0813">Transport</keyword>
<sequence length="398" mass="41972">SGTGIISTLFANFPYGNTTAPMKALSAVFFFLNLAVFVLFTSISALRYLLFRDVWPSMLRHPESLFLGAFPMGGVTLVNTAISLVHGAYGFGGASFVYVVWAFWWLDVAVSALCCWGLVHVMATRQEHTLKSMSVSWLFPVATLVVSSSAGGLLAQALQPFSPAHALLTAAFAVFLLSIGLTLSLTVLAVYFYRLVVLGHPQGGAIVAAFVPLGPAGQAGFSVLLIGESFRALLPVAGSAGLFLGDAAVGRTVYAVCVCAGFVLWSLATMWLAYALLGFYHVLRRTRVAFGLPFWGMIFPNGVYANLTIALGRAFDGARFFRVWGAVYACFTLALWACVFARTLVALRAGTLFDAPASVSARGQGRGQGRSRAEAGSGSGSGAGTLVEKAEERGAGGA</sequence>
<dbReference type="GO" id="GO:0000319">
    <property type="term" value="F:sulfite transmembrane transporter activity"/>
    <property type="evidence" value="ECO:0007669"/>
    <property type="project" value="TreeGrafter"/>
</dbReference>
<protein>
    <submittedName>
        <fullName evidence="10">C4-dicarboxylate transporter</fullName>
    </submittedName>
</protein>
<dbReference type="InterPro" id="IPR051629">
    <property type="entry name" value="Sulfite_efflux_TDT"/>
</dbReference>
<evidence type="ECO:0000313" key="11">
    <source>
        <dbReference type="Proteomes" id="UP000030671"/>
    </source>
</evidence>
<keyword evidence="11" id="KW-1185">Reference proteome</keyword>
<comment type="subcellular location">
    <subcellularLocation>
        <location evidence="1">Cell membrane</location>
        <topology evidence="1">Multi-pass membrane protein</topology>
    </subcellularLocation>
</comment>